<gene>
    <name evidence="6" type="ORF">JO379_006044</name>
</gene>
<evidence type="ECO:0000259" key="5">
    <source>
        <dbReference type="PROSITE" id="PS50931"/>
    </source>
</evidence>
<dbReference type="Proteomes" id="UP001519291">
    <property type="component" value="Unassembled WGS sequence"/>
</dbReference>
<organism evidence="6 7">
    <name type="scientific">Streptomyces syringium</name>
    <dbReference type="NCBI Taxonomy" id="76729"/>
    <lineage>
        <taxon>Bacteria</taxon>
        <taxon>Bacillati</taxon>
        <taxon>Actinomycetota</taxon>
        <taxon>Actinomycetes</taxon>
        <taxon>Kitasatosporales</taxon>
        <taxon>Streptomycetaceae</taxon>
        <taxon>Streptomyces</taxon>
    </lineage>
</organism>
<dbReference type="Gene3D" id="3.40.190.10">
    <property type="entry name" value="Periplasmic binding protein-like II"/>
    <property type="match status" value="2"/>
</dbReference>
<accession>A0ABS4YD42</accession>
<dbReference type="CDD" id="cd08414">
    <property type="entry name" value="PBP2_LTTR_aromatics_like"/>
    <property type="match status" value="1"/>
</dbReference>
<dbReference type="Gene3D" id="1.10.10.10">
    <property type="entry name" value="Winged helix-like DNA-binding domain superfamily/Winged helix DNA-binding domain"/>
    <property type="match status" value="1"/>
</dbReference>
<keyword evidence="7" id="KW-1185">Reference proteome</keyword>
<reference evidence="6 7" key="1">
    <citation type="submission" date="2021-03" db="EMBL/GenBank/DDBJ databases">
        <title>Sequencing the genomes of 1000 actinobacteria strains.</title>
        <authorList>
            <person name="Klenk H.-P."/>
        </authorList>
    </citation>
    <scope>NUCLEOTIDE SEQUENCE [LARGE SCALE GENOMIC DNA]</scope>
    <source>
        <strain evidence="6 7">DSM 41480</strain>
    </source>
</reference>
<evidence type="ECO:0000256" key="3">
    <source>
        <dbReference type="ARBA" id="ARBA00023125"/>
    </source>
</evidence>
<dbReference type="PROSITE" id="PS50931">
    <property type="entry name" value="HTH_LYSR"/>
    <property type="match status" value="1"/>
</dbReference>
<dbReference type="GO" id="GO:0003677">
    <property type="term" value="F:DNA binding"/>
    <property type="evidence" value="ECO:0007669"/>
    <property type="project" value="UniProtKB-KW"/>
</dbReference>
<evidence type="ECO:0000256" key="2">
    <source>
        <dbReference type="ARBA" id="ARBA00023015"/>
    </source>
</evidence>
<comment type="similarity">
    <text evidence="1">Belongs to the LysR transcriptional regulatory family.</text>
</comment>
<proteinExistence type="inferred from homology"/>
<name>A0ABS4YD42_9ACTN</name>
<dbReference type="Pfam" id="PF00126">
    <property type="entry name" value="HTH_1"/>
    <property type="match status" value="1"/>
</dbReference>
<comment type="caution">
    <text evidence="6">The sequence shown here is derived from an EMBL/GenBank/DDBJ whole genome shotgun (WGS) entry which is preliminary data.</text>
</comment>
<dbReference type="EMBL" id="JAGIOH010000001">
    <property type="protein sequence ID" value="MBP2406575.1"/>
    <property type="molecule type" value="Genomic_DNA"/>
</dbReference>
<dbReference type="PRINTS" id="PR00039">
    <property type="entry name" value="HTHLYSR"/>
</dbReference>
<keyword evidence="4" id="KW-0804">Transcription</keyword>
<dbReference type="InterPro" id="IPR000847">
    <property type="entry name" value="LysR_HTH_N"/>
</dbReference>
<dbReference type="InterPro" id="IPR036390">
    <property type="entry name" value="WH_DNA-bd_sf"/>
</dbReference>
<dbReference type="InterPro" id="IPR005119">
    <property type="entry name" value="LysR_subst-bd"/>
</dbReference>
<keyword evidence="3 6" id="KW-0238">DNA-binding</keyword>
<dbReference type="PANTHER" id="PTHR30346">
    <property type="entry name" value="TRANSCRIPTIONAL DUAL REGULATOR HCAR-RELATED"/>
    <property type="match status" value="1"/>
</dbReference>
<keyword evidence="2" id="KW-0805">Transcription regulation</keyword>
<dbReference type="GeneID" id="91572888"/>
<feature type="domain" description="HTH lysR-type" evidence="5">
    <location>
        <begin position="1"/>
        <end position="58"/>
    </location>
</feature>
<evidence type="ECO:0000313" key="6">
    <source>
        <dbReference type="EMBL" id="MBP2406575.1"/>
    </source>
</evidence>
<evidence type="ECO:0000256" key="1">
    <source>
        <dbReference type="ARBA" id="ARBA00009437"/>
    </source>
</evidence>
<dbReference type="Pfam" id="PF03466">
    <property type="entry name" value="LysR_substrate"/>
    <property type="match status" value="1"/>
</dbReference>
<dbReference type="RefSeq" id="WP_209517949.1">
    <property type="nucleotide sequence ID" value="NZ_JAGIOH010000001.1"/>
</dbReference>
<dbReference type="InterPro" id="IPR036388">
    <property type="entry name" value="WH-like_DNA-bd_sf"/>
</dbReference>
<evidence type="ECO:0000256" key="4">
    <source>
        <dbReference type="ARBA" id="ARBA00023163"/>
    </source>
</evidence>
<dbReference type="SUPFAM" id="SSF53850">
    <property type="entry name" value="Periplasmic binding protein-like II"/>
    <property type="match status" value="1"/>
</dbReference>
<protein>
    <submittedName>
        <fullName evidence="6">DNA-binding transcriptional LysR family regulator</fullName>
    </submittedName>
</protein>
<dbReference type="SUPFAM" id="SSF46785">
    <property type="entry name" value="Winged helix' DNA-binding domain"/>
    <property type="match status" value="1"/>
</dbReference>
<sequence>MEIRQLRYFLTVAEELHFGRAAERLHIVQSAVSQQVRRLERELDVPLFDRTTRTVRLTEAGRRLLPHAREVLAARSRALAAIDELRAERAGTLRLGSSSGLGVRLDTVLAAFARLAPGAQLELVTGTTDDRLKRVRSGELDATLLRGERTEPELEMLPLWHDPLMVALPARHDLAVRGVIDMADLAALPLRLSSRSRNPALYDLVTRSCRAAGFEPRFGAEFTTAQDTLAGIGFGKPSWTVFYAPHADQLPVPGVVFRPLRDPAPAMRTYLAVRPDPPRAGLRALIEACHTA</sequence>
<evidence type="ECO:0000313" key="7">
    <source>
        <dbReference type="Proteomes" id="UP001519291"/>
    </source>
</evidence>
<dbReference type="PANTHER" id="PTHR30346:SF0">
    <property type="entry name" value="HCA OPERON TRANSCRIPTIONAL ACTIVATOR HCAR"/>
    <property type="match status" value="1"/>
</dbReference>